<evidence type="ECO:0000313" key="19">
    <source>
        <dbReference type="Proteomes" id="UP000000311"/>
    </source>
</evidence>
<dbReference type="InterPro" id="IPR051221">
    <property type="entry name" value="LDLR-related"/>
</dbReference>
<dbReference type="SUPFAM" id="SSF63825">
    <property type="entry name" value="YWTD domain"/>
    <property type="match status" value="2"/>
</dbReference>
<feature type="disulfide bond" evidence="14">
    <location>
        <begin position="1139"/>
        <end position="1154"/>
    </location>
</feature>
<feature type="disulfide bond" evidence="14">
    <location>
        <begin position="142"/>
        <end position="157"/>
    </location>
</feature>
<feature type="disulfide bond" evidence="14">
    <location>
        <begin position="54"/>
        <end position="69"/>
    </location>
</feature>
<evidence type="ECO:0000256" key="5">
    <source>
        <dbReference type="ARBA" id="ARBA00022692"/>
    </source>
</evidence>
<dbReference type="SUPFAM" id="SSF57196">
    <property type="entry name" value="EGF/Laminin"/>
    <property type="match status" value="5"/>
</dbReference>
<feature type="disulfide bond" evidence="14">
    <location>
        <begin position="1047"/>
        <end position="1065"/>
    </location>
</feature>
<evidence type="ECO:0000256" key="15">
    <source>
        <dbReference type="PROSITE-ProRule" id="PRU00461"/>
    </source>
</evidence>
<dbReference type="GO" id="GO:0006898">
    <property type="term" value="P:receptor-mediated endocytosis"/>
    <property type="evidence" value="ECO:0007669"/>
    <property type="project" value="TreeGrafter"/>
</dbReference>
<proteinExistence type="inferred from homology"/>
<dbReference type="InterPro" id="IPR049883">
    <property type="entry name" value="NOTCH1_EGF-like"/>
</dbReference>
<accession>E2AXW6</accession>
<feature type="disulfide bond" evidence="14">
    <location>
        <begin position="1059"/>
        <end position="1074"/>
    </location>
</feature>
<protein>
    <submittedName>
        <fullName evidence="18">Putative vitellogenin receptor</fullName>
    </submittedName>
</protein>
<dbReference type="PANTHER" id="PTHR22722:SF14">
    <property type="entry name" value="MEGALIN, ISOFORM A"/>
    <property type="match status" value="1"/>
</dbReference>
<evidence type="ECO:0000256" key="4">
    <source>
        <dbReference type="ARBA" id="ARBA00022583"/>
    </source>
</evidence>
<dbReference type="SMART" id="SM00181">
    <property type="entry name" value="EGF"/>
    <property type="match status" value="8"/>
</dbReference>
<feature type="disulfide bond" evidence="14">
    <location>
        <begin position="1175"/>
        <end position="1193"/>
    </location>
</feature>
<dbReference type="PROSITE" id="PS50026">
    <property type="entry name" value="EGF_3"/>
    <property type="match status" value="1"/>
</dbReference>
<feature type="disulfide bond" evidence="14">
    <location>
        <begin position="130"/>
        <end position="148"/>
    </location>
</feature>
<dbReference type="InterPro" id="IPR000742">
    <property type="entry name" value="EGF"/>
</dbReference>
<name>E2AXW6_CAMFO</name>
<dbReference type="SMART" id="SM00135">
    <property type="entry name" value="LY"/>
    <property type="match status" value="5"/>
</dbReference>
<dbReference type="FunFam" id="2.120.10.30:FF:000241">
    <property type="entry name" value="Low-density lipoprotein receptor-related protein 6"/>
    <property type="match status" value="1"/>
</dbReference>
<keyword evidence="11 18" id="KW-0675">Receptor</keyword>
<dbReference type="InterPro" id="IPR000033">
    <property type="entry name" value="LDLR_classB_rpt"/>
</dbReference>
<feature type="disulfide bond" evidence="14">
    <location>
        <begin position="1040"/>
        <end position="1052"/>
    </location>
</feature>
<dbReference type="PROSITE" id="PS00010">
    <property type="entry name" value="ASX_HYDROXYL"/>
    <property type="match status" value="1"/>
</dbReference>
<dbReference type="InterPro" id="IPR036055">
    <property type="entry name" value="LDL_receptor-like_sf"/>
</dbReference>
<evidence type="ECO:0000256" key="3">
    <source>
        <dbReference type="ARBA" id="ARBA00022536"/>
    </source>
</evidence>
<dbReference type="GO" id="GO:0043235">
    <property type="term" value="C:receptor complex"/>
    <property type="evidence" value="ECO:0007669"/>
    <property type="project" value="TreeGrafter"/>
</dbReference>
<dbReference type="CDD" id="cd00112">
    <property type="entry name" value="LDLa"/>
    <property type="match status" value="11"/>
</dbReference>
<dbReference type="InterPro" id="IPR001881">
    <property type="entry name" value="EGF-like_Ca-bd_dom"/>
</dbReference>
<keyword evidence="3 13" id="KW-0245">EGF-like domain</keyword>
<evidence type="ECO:0000256" key="14">
    <source>
        <dbReference type="PROSITE-ProRule" id="PRU00124"/>
    </source>
</evidence>
<comment type="subcellular location">
    <subcellularLocation>
        <location evidence="1">Membrane</location>
        <topology evidence="1">Single-pass type I membrane protein</topology>
    </subcellularLocation>
</comment>
<dbReference type="SMART" id="SM00179">
    <property type="entry name" value="EGF_CA"/>
    <property type="match status" value="4"/>
</dbReference>
<feature type="disulfide bond" evidence="13">
    <location>
        <begin position="246"/>
        <end position="256"/>
    </location>
</feature>
<dbReference type="SUPFAM" id="SSF57424">
    <property type="entry name" value="LDL receptor-like module"/>
    <property type="match status" value="12"/>
</dbReference>
<evidence type="ECO:0000256" key="2">
    <source>
        <dbReference type="ARBA" id="ARBA00009939"/>
    </source>
</evidence>
<keyword evidence="19" id="KW-1185">Reference proteome</keyword>
<evidence type="ECO:0000256" key="6">
    <source>
        <dbReference type="ARBA" id="ARBA00022729"/>
    </source>
</evidence>
<keyword evidence="5" id="KW-0812">Transmembrane</keyword>
<dbReference type="CDD" id="cd00054">
    <property type="entry name" value="EGF_CA"/>
    <property type="match status" value="2"/>
</dbReference>
<dbReference type="FunFam" id="4.10.400.10:FF:000002">
    <property type="entry name" value="Low-density lipoprotein receptor-related protein 1"/>
    <property type="match status" value="1"/>
</dbReference>
<feature type="disulfide bond" evidence="14">
    <location>
        <begin position="965"/>
        <end position="983"/>
    </location>
</feature>
<feature type="signal peptide" evidence="16">
    <location>
        <begin position="1"/>
        <end position="19"/>
    </location>
</feature>
<dbReference type="Pfam" id="PF07645">
    <property type="entry name" value="EGF_CA"/>
    <property type="match status" value="2"/>
</dbReference>
<feature type="disulfide bond" evidence="14">
    <location>
        <begin position="176"/>
        <end position="194"/>
    </location>
</feature>
<evidence type="ECO:0000313" key="18">
    <source>
        <dbReference type="EMBL" id="EFN61730.1"/>
    </source>
</evidence>
<dbReference type="PROSITE" id="PS01209">
    <property type="entry name" value="LDLRA_1"/>
    <property type="match status" value="7"/>
</dbReference>
<evidence type="ECO:0000256" key="12">
    <source>
        <dbReference type="ARBA" id="ARBA00023180"/>
    </source>
</evidence>
<dbReference type="Gene3D" id="2.120.10.30">
    <property type="entry name" value="TolB, C-terminal domain"/>
    <property type="match status" value="2"/>
</dbReference>
<keyword evidence="9" id="KW-0472">Membrane</keyword>
<dbReference type="InterPro" id="IPR000152">
    <property type="entry name" value="EGF-type_Asp/Asn_hydroxyl_site"/>
</dbReference>
<evidence type="ECO:0000256" key="9">
    <source>
        <dbReference type="ARBA" id="ARBA00023136"/>
    </source>
</evidence>
<dbReference type="Gene3D" id="2.10.25.10">
    <property type="entry name" value="Laminin"/>
    <property type="match status" value="4"/>
</dbReference>
<evidence type="ECO:0000256" key="8">
    <source>
        <dbReference type="ARBA" id="ARBA00022989"/>
    </source>
</evidence>
<evidence type="ECO:0000256" key="7">
    <source>
        <dbReference type="ARBA" id="ARBA00022737"/>
    </source>
</evidence>
<dbReference type="InterPro" id="IPR023415">
    <property type="entry name" value="LDLR_class-A_CS"/>
</dbReference>
<comment type="similarity">
    <text evidence="2">Belongs to the LDLR family.</text>
</comment>
<dbReference type="OrthoDB" id="8831087at2759"/>
<dbReference type="PRINTS" id="PR00261">
    <property type="entry name" value="LDLRECEPTOR"/>
</dbReference>
<feature type="disulfide bond" evidence="14">
    <location>
        <begin position="926"/>
        <end position="944"/>
    </location>
</feature>
<dbReference type="OMA" id="ECLTMAH"/>
<dbReference type="Proteomes" id="UP000000311">
    <property type="component" value="Unassembled WGS sequence"/>
</dbReference>
<dbReference type="InParanoid" id="E2AXW6"/>
<evidence type="ECO:0000259" key="17">
    <source>
        <dbReference type="PROSITE" id="PS50026"/>
    </source>
</evidence>
<keyword evidence="12" id="KW-0325">Glycoprotein</keyword>
<feature type="disulfide bond" evidence="14">
    <location>
        <begin position="83"/>
        <end position="95"/>
    </location>
</feature>
<dbReference type="PROSITE" id="PS51120">
    <property type="entry name" value="LDLRB"/>
    <property type="match status" value="2"/>
</dbReference>
<dbReference type="FunFam" id="2.10.25.10:FF:000009">
    <property type="entry name" value="Low-density lipoprotein receptor isoform 1"/>
    <property type="match status" value="2"/>
</dbReference>
<dbReference type="InterPro" id="IPR011042">
    <property type="entry name" value="6-blade_b-propeller_TolB-like"/>
</dbReference>
<keyword evidence="8" id="KW-1133">Transmembrane helix</keyword>
<keyword evidence="7" id="KW-0677">Repeat</keyword>
<feature type="repeat" description="LDL-receptor class B" evidence="15">
    <location>
        <begin position="432"/>
        <end position="474"/>
    </location>
</feature>
<evidence type="ECO:0000256" key="13">
    <source>
        <dbReference type="PROSITE-ProRule" id="PRU00076"/>
    </source>
</evidence>
<feature type="domain" description="EGF-like" evidence="17">
    <location>
        <begin position="242"/>
        <end position="281"/>
    </location>
</feature>
<dbReference type="PROSITE" id="PS01186">
    <property type="entry name" value="EGF_2"/>
    <property type="match status" value="1"/>
</dbReference>
<organism evidence="19">
    <name type="scientific">Camponotus floridanus</name>
    <name type="common">Florida carpenter ant</name>
    <dbReference type="NCBI Taxonomy" id="104421"/>
    <lineage>
        <taxon>Eukaryota</taxon>
        <taxon>Metazoa</taxon>
        <taxon>Ecdysozoa</taxon>
        <taxon>Arthropoda</taxon>
        <taxon>Hexapoda</taxon>
        <taxon>Insecta</taxon>
        <taxon>Pterygota</taxon>
        <taxon>Neoptera</taxon>
        <taxon>Endopterygota</taxon>
        <taxon>Hymenoptera</taxon>
        <taxon>Apocrita</taxon>
        <taxon>Aculeata</taxon>
        <taxon>Formicoidea</taxon>
        <taxon>Formicidae</taxon>
        <taxon>Formicinae</taxon>
        <taxon>Camponotus</taxon>
    </lineage>
</organism>
<dbReference type="EMBL" id="GL443736">
    <property type="protein sequence ID" value="EFN61730.1"/>
    <property type="molecule type" value="Genomic_DNA"/>
</dbReference>
<dbReference type="SMART" id="SM00192">
    <property type="entry name" value="LDLa"/>
    <property type="match status" value="12"/>
</dbReference>
<dbReference type="PROSITE" id="PS01187">
    <property type="entry name" value="EGF_CA"/>
    <property type="match status" value="2"/>
</dbReference>
<feature type="repeat" description="LDL-receptor class B" evidence="15">
    <location>
        <begin position="389"/>
        <end position="431"/>
    </location>
</feature>
<feature type="chain" id="PRO_5003157804" evidence="16">
    <location>
        <begin position="20"/>
        <end position="1335"/>
    </location>
</feature>
<evidence type="ECO:0000256" key="11">
    <source>
        <dbReference type="ARBA" id="ARBA00023170"/>
    </source>
</evidence>
<dbReference type="STRING" id="104421.E2AXW6"/>
<feature type="disulfide bond" evidence="14">
    <location>
        <begin position="1102"/>
        <end position="1117"/>
    </location>
</feature>
<feature type="disulfide bond" evidence="14">
    <location>
        <begin position="42"/>
        <end position="60"/>
    </location>
</feature>
<feature type="disulfide bond" evidence="14">
    <location>
        <begin position="958"/>
        <end position="970"/>
    </location>
</feature>
<dbReference type="PROSITE" id="PS50068">
    <property type="entry name" value="LDLRA_2"/>
    <property type="match status" value="12"/>
</dbReference>
<dbReference type="InterPro" id="IPR002172">
    <property type="entry name" value="LDrepeatLR_classA_rpt"/>
</dbReference>
<dbReference type="Gene3D" id="4.10.400.10">
    <property type="entry name" value="Low-density Lipoprotein Receptor"/>
    <property type="match status" value="12"/>
</dbReference>
<dbReference type="PANTHER" id="PTHR22722">
    <property type="entry name" value="LOW-DENSITY LIPOPROTEIN RECEPTOR-RELATED PROTEIN 2-RELATED"/>
    <property type="match status" value="1"/>
</dbReference>
<dbReference type="InterPro" id="IPR018097">
    <property type="entry name" value="EGF_Ca-bd_CS"/>
</dbReference>
<feature type="disulfide bond" evidence="14">
    <location>
        <begin position="938"/>
        <end position="953"/>
    </location>
</feature>
<dbReference type="GO" id="GO:0005509">
    <property type="term" value="F:calcium ion binding"/>
    <property type="evidence" value="ECO:0007669"/>
    <property type="project" value="InterPro"/>
</dbReference>
<comment type="caution">
    <text evidence="13">Lacks conserved residue(s) required for the propagation of feature annotation.</text>
</comment>
<feature type="disulfide bond" evidence="14">
    <location>
        <begin position="919"/>
        <end position="931"/>
    </location>
</feature>
<evidence type="ECO:0000256" key="10">
    <source>
        <dbReference type="ARBA" id="ARBA00023157"/>
    </source>
</evidence>
<keyword evidence="4" id="KW-0254">Endocytosis</keyword>
<dbReference type="Pfam" id="PF00058">
    <property type="entry name" value="Ldl_recept_b"/>
    <property type="match status" value="2"/>
</dbReference>
<sequence>MPRIVGLLMFSSLYFYCYGWYDESYLEEFSREHCDKPEWFQCDSGQCVAFIYQCDGDRDCWDGSDEKNCNKNFTISYPHYIICATNEFKCKNKDCIPEGKFCDTVKDCSDGSDEYDGCVNELKCDDKFRCQDKHCIRKDWVCDNRKDCPDGSDESNCDNKTLSASDCKNAYDRFLCLNERCISLNAVCDEKNDCGDGSDEDHRCKIPCTLLNCSDNCKQTPDGPKCICKPGYKIQDTITCIDIDECQIYGICDQGCVNTVGSYKCTCETGYFMQDDMKTCKATTNNAAKNLSHVSSIAVNGDYIYCSNRFKDFQTIVASTIIEGKQEAIVTQGLDSVSGIAVDWITGNIYFTDDGNKHIGICNANGTYCTILISEQSKPRGIVLLPIKGIMFWCDVGFPHIGIAEMDGKNSSSFITDNLEWPVSLTIDYPNNRLYWLEKKKNVIESIRLDGTDRRVVLDDIIQSPYSLAVFENKLYWSDWHENTIQSCDKFTGKDWKIITHTLTKPYDIHIDHSAIKPKILNPCHPNPCSQLCMLNRDKGYTCGCTIDKELKADNHTCREVKKEQHLIIIMGNTFIDYFHNFLGKPKITTSTTSRFITAATYDSLTGTIIASDKHTNYIIRYDPNSGITENLIPFNNAILGGIAFDYIGNNLYLSNKEDQTIEVHSLTTKTKTVFYFEDRPCSIVLAPEEGIMFIVFNVKYSRLYTPSYRLEKMKMNGIGPRNSINTIRNMEYTEMLLHYDTAKKTLFVTDFGEIMSYQAENRYLVHNGFFSLASITTAGDDIFWTKPDSNVLYSINYKSNNRFFNHVALRMPVSTEIPLVVALHNIVTHKEYGCQKNNGNCSHVCLPSSATLFICACPPGMMLSANNRTCTLQSACRTDEIKCSEHDICINQHQWCDGNMDCPNGEDEASYCGESGICEKDQFMCKDGTCINSMDRCNSKYECPDKSDEEDCPVLQCHSDEFQCHDGTCISNSLECDGHNDCFDFSDEINNHCNERTCSPNKFMCKDVRNCIPKEWECDGERDCSDGSDELGECSVNICGDGKLKCNNGRCISSSLKCNGIDDCGDESDEKYCLNEKSINCTDDKYLCFNTDICLPKKVKCNGVQDCPKNDDEHHCTYCFKDEFACDNEKCIPQSWVCDKTDDCGDKSDEKDCDGSKWRKVNVNTSNMCEEFKCTTGICLSFDKVCDGIRDCLDGSDENGLCTSSCAHNNVCKDICYKTPLGGVCGCQTGYRLAADTKSCDDINECELDVCSQICRNIVGSFQCSCHDGYVIRSDRISCKAIGPPMELITVTDDNIRKISSNLLSIEVIHSLTGLSVIGFDVNALDDAIYWSNG</sequence>
<reference evidence="18 19" key="1">
    <citation type="journal article" date="2010" name="Science">
        <title>Genomic comparison of the ants Camponotus floridanus and Harpegnathos saltator.</title>
        <authorList>
            <person name="Bonasio R."/>
            <person name="Zhang G."/>
            <person name="Ye C."/>
            <person name="Mutti N.S."/>
            <person name="Fang X."/>
            <person name="Qin N."/>
            <person name="Donahue G."/>
            <person name="Yang P."/>
            <person name="Li Q."/>
            <person name="Li C."/>
            <person name="Zhang P."/>
            <person name="Huang Z."/>
            <person name="Berger S.L."/>
            <person name="Reinberg D."/>
            <person name="Wang J."/>
            <person name="Liebig J."/>
        </authorList>
    </citation>
    <scope>NUCLEOTIDE SEQUENCE [LARGE SCALE GENOMIC DNA]</scope>
    <source>
        <strain evidence="19">C129</strain>
    </source>
</reference>
<evidence type="ECO:0000256" key="16">
    <source>
        <dbReference type="SAM" id="SignalP"/>
    </source>
</evidence>
<dbReference type="Pfam" id="PF00057">
    <property type="entry name" value="Ldl_recept_a"/>
    <property type="match status" value="10"/>
</dbReference>
<evidence type="ECO:0000256" key="1">
    <source>
        <dbReference type="ARBA" id="ARBA00004479"/>
    </source>
</evidence>
<dbReference type="Pfam" id="PF14670">
    <property type="entry name" value="FXa_inhibition"/>
    <property type="match status" value="1"/>
</dbReference>
<feature type="disulfide bond" evidence="14">
    <location>
        <begin position="1127"/>
        <end position="1145"/>
    </location>
</feature>
<dbReference type="GO" id="GO:0016324">
    <property type="term" value="C:apical plasma membrane"/>
    <property type="evidence" value="ECO:0007669"/>
    <property type="project" value="TreeGrafter"/>
</dbReference>
<keyword evidence="6 16" id="KW-0732">Signal</keyword>
<feature type="disulfide bond" evidence="14">
    <location>
        <begin position="90"/>
        <end position="108"/>
    </location>
</feature>
<dbReference type="GO" id="GO:0042562">
    <property type="term" value="F:hormone binding"/>
    <property type="evidence" value="ECO:0007669"/>
    <property type="project" value="TreeGrafter"/>
</dbReference>
<gene>
    <name evidence="18" type="ORF">EAG_05868</name>
</gene>
<keyword evidence="10 13" id="KW-1015">Disulfide bond</keyword>
<feature type="disulfide bond" evidence="14">
    <location>
        <begin position="1120"/>
        <end position="1132"/>
    </location>
</feature>